<dbReference type="Proteomes" id="UP001230986">
    <property type="component" value="Unassembled WGS sequence"/>
</dbReference>
<protein>
    <recommendedName>
        <fullName evidence="5">Tetratricopeptide repeat protein</fullName>
    </recommendedName>
</protein>
<reference evidence="3 4" key="1">
    <citation type="submission" date="2023-06" db="EMBL/GenBank/DDBJ databases">
        <title>Whole genome sequence of Oscillatoria calcuttensis NRMC-F 0142.</title>
        <authorList>
            <person name="Shakena Fathima T."/>
            <person name="Muralitharan G."/>
            <person name="Thajuddin N."/>
        </authorList>
    </citation>
    <scope>NUCLEOTIDE SEQUENCE [LARGE SCALE GENOMIC DNA]</scope>
    <source>
        <strain evidence="3 4">NRMC-F 0142</strain>
    </source>
</reference>
<proteinExistence type="predicted"/>
<dbReference type="InterPro" id="IPR019734">
    <property type="entry name" value="TPR_rpt"/>
</dbReference>
<feature type="signal peptide" evidence="2">
    <location>
        <begin position="1"/>
        <end position="23"/>
    </location>
</feature>
<evidence type="ECO:0000313" key="3">
    <source>
        <dbReference type="EMBL" id="MDL5057651.1"/>
    </source>
</evidence>
<sequence>MRRFFLALLLLVSLLYSPLAAVAVELTPQCDRLGEFHHPISTDSPLTQCYFDRGLVLTYGFNHAEAARSFQQAAQLDPDCAMCYWGMALVLGPNINAAMDSETIPEAWQALQRALLLSPKASQSERDYIQALTQRYSLDATADRASLDIAYAEAMRELSQHYCEDLDAATLFVEALMDITPWDYWTPTGEPNPNTMEILTTLESVLARNPNHIGANHLYVHAVETSPYPERGIESADRLGDLVPASGHLVHVPSHIYIRVGRYHDAAIANQRAIEADRAYLSQDHAQGIYTLAYVLHNYHFLWASATMEGQSQVAIQAARDLAARVNRRMMRQPGYGTLQHFYVLPLYALTRFGKWDEILMQPSPATDLEYPTGVWHYARGMAFVGKGELEKAAQELESLSAIASHPALKDVTIWEVNNTQSLLQIASEMLAGELAGKQGEEERAIAHLNRALTLEDALNYDEPETWYSPVRQSLGAILLEANQPNAAEKVYQADLAQHPENGWSLFGLMQSLQAQGKLAEAKAVQKRLETAWQYADVTLTASRF</sequence>
<dbReference type="Gene3D" id="1.25.40.10">
    <property type="entry name" value="Tetratricopeptide repeat domain"/>
    <property type="match status" value="2"/>
</dbReference>
<organism evidence="3 4">
    <name type="scientific">Geitlerinema calcuttense NRMC-F 0142</name>
    <dbReference type="NCBI Taxonomy" id="2922238"/>
    <lineage>
        <taxon>Bacteria</taxon>
        <taxon>Bacillati</taxon>
        <taxon>Cyanobacteriota</taxon>
        <taxon>Cyanophyceae</taxon>
        <taxon>Geitlerinematales</taxon>
        <taxon>Geitlerinemataceae</taxon>
        <taxon>Geitlerinema</taxon>
    </lineage>
</organism>
<feature type="repeat" description="TPR" evidence="1">
    <location>
        <begin position="47"/>
        <end position="80"/>
    </location>
</feature>
<dbReference type="SMART" id="SM00028">
    <property type="entry name" value="TPR"/>
    <property type="match status" value="4"/>
</dbReference>
<accession>A0ABT7M059</accession>
<dbReference type="InterPro" id="IPR011990">
    <property type="entry name" value="TPR-like_helical_dom_sf"/>
</dbReference>
<dbReference type="PANTHER" id="PTHR45588:SF1">
    <property type="entry name" value="WW DOMAIN-CONTAINING PROTEIN"/>
    <property type="match status" value="1"/>
</dbReference>
<keyword evidence="2" id="KW-0732">Signal</keyword>
<gene>
    <name evidence="3" type="ORF">QQ055_09325</name>
</gene>
<dbReference type="PROSITE" id="PS50005">
    <property type="entry name" value="TPR"/>
    <property type="match status" value="1"/>
</dbReference>
<keyword evidence="4" id="KW-1185">Reference proteome</keyword>
<evidence type="ECO:0000313" key="4">
    <source>
        <dbReference type="Proteomes" id="UP001230986"/>
    </source>
</evidence>
<evidence type="ECO:0000256" key="1">
    <source>
        <dbReference type="PROSITE-ProRule" id="PRU00339"/>
    </source>
</evidence>
<evidence type="ECO:0008006" key="5">
    <source>
        <dbReference type="Google" id="ProtNLM"/>
    </source>
</evidence>
<feature type="chain" id="PRO_5047452967" description="Tetratricopeptide repeat protein" evidence="2">
    <location>
        <begin position="24"/>
        <end position="545"/>
    </location>
</feature>
<dbReference type="RefSeq" id="WP_286004600.1">
    <property type="nucleotide sequence ID" value="NZ_JASVEJ010000036.1"/>
</dbReference>
<dbReference type="PANTHER" id="PTHR45588">
    <property type="entry name" value="TPR DOMAIN-CONTAINING PROTEIN"/>
    <property type="match status" value="1"/>
</dbReference>
<name>A0ABT7M059_9CYAN</name>
<keyword evidence="1" id="KW-0802">TPR repeat</keyword>
<evidence type="ECO:0000256" key="2">
    <source>
        <dbReference type="SAM" id="SignalP"/>
    </source>
</evidence>
<dbReference type="SUPFAM" id="SSF48452">
    <property type="entry name" value="TPR-like"/>
    <property type="match status" value="2"/>
</dbReference>
<comment type="caution">
    <text evidence="3">The sequence shown here is derived from an EMBL/GenBank/DDBJ whole genome shotgun (WGS) entry which is preliminary data.</text>
</comment>
<dbReference type="EMBL" id="JASVEJ010000036">
    <property type="protein sequence ID" value="MDL5057651.1"/>
    <property type="molecule type" value="Genomic_DNA"/>
</dbReference>